<evidence type="ECO:0000313" key="2">
    <source>
        <dbReference type="Proteomes" id="UP001433508"/>
    </source>
</evidence>
<comment type="caution">
    <text evidence="1">The sequence shown here is derived from an EMBL/GenBank/DDBJ whole genome shotgun (WGS) entry which is preliminary data.</text>
</comment>
<reference evidence="2" key="1">
    <citation type="journal article" date="2024" name="Front. Bioeng. Biotechnol.">
        <title>Genome-scale model development and genomic sequencing of the oleaginous clade Lipomyces.</title>
        <authorList>
            <person name="Czajka J.J."/>
            <person name="Han Y."/>
            <person name="Kim J."/>
            <person name="Mondo S.J."/>
            <person name="Hofstad B.A."/>
            <person name="Robles A."/>
            <person name="Haridas S."/>
            <person name="Riley R."/>
            <person name="LaButti K."/>
            <person name="Pangilinan J."/>
            <person name="Andreopoulos W."/>
            <person name="Lipzen A."/>
            <person name="Yan J."/>
            <person name="Wang M."/>
            <person name="Ng V."/>
            <person name="Grigoriev I.V."/>
            <person name="Spatafora J.W."/>
            <person name="Magnuson J.K."/>
            <person name="Baker S.E."/>
            <person name="Pomraning K.R."/>
        </authorList>
    </citation>
    <scope>NUCLEOTIDE SEQUENCE [LARGE SCALE GENOMIC DNA]</scope>
    <source>
        <strain evidence="2">CBS 7786</strain>
    </source>
</reference>
<dbReference type="EMBL" id="MU971545">
    <property type="protein sequence ID" value="KAK9233944.1"/>
    <property type="molecule type" value="Genomic_DNA"/>
</dbReference>
<feature type="non-terminal residue" evidence="1">
    <location>
        <position position="231"/>
    </location>
</feature>
<keyword evidence="2" id="KW-1185">Reference proteome</keyword>
<protein>
    <submittedName>
        <fullName evidence="1">Uncharacterized protein</fullName>
    </submittedName>
</protein>
<dbReference type="Proteomes" id="UP001433508">
    <property type="component" value="Unassembled WGS sequence"/>
</dbReference>
<sequence>MGGSGREVHSPTREIQAEATAAGYEEQEADESVVEDDESVDDDEKSWDSSVGNLLARDPSFIWANSGEHIKPIDQRSQDPRHQKPNAQVLGLGPGGRCRQNVNSRPLLTQNIDNMFGKILPDEFPYLALYSPSNMAKNRATVGTSSTASSAKAVGCPDDCLISWPCCTIRDAVTGPRAECLAAPFSPSTCGAGTLGGQAPAHGDEVPPDVQLLQPGGGSRGGVGEACPYLQ</sequence>
<gene>
    <name evidence="1" type="ORF">V1525DRAFT_436094</name>
</gene>
<proteinExistence type="predicted"/>
<accession>A0ACC3SQN2</accession>
<name>A0ACC3SQN2_LIPKO</name>
<organism evidence="1 2">
    <name type="scientific">Lipomyces kononenkoae</name>
    <name type="common">Yeast</name>
    <dbReference type="NCBI Taxonomy" id="34357"/>
    <lineage>
        <taxon>Eukaryota</taxon>
        <taxon>Fungi</taxon>
        <taxon>Dikarya</taxon>
        <taxon>Ascomycota</taxon>
        <taxon>Saccharomycotina</taxon>
        <taxon>Lipomycetes</taxon>
        <taxon>Lipomycetales</taxon>
        <taxon>Lipomycetaceae</taxon>
        <taxon>Lipomyces</taxon>
    </lineage>
</organism>
<evidence type="ECO:0000313" key="1">
    <source>
        <dbReference type="EMBL" id="KAK9233944.1"/>
    </source>
</evidence>